<accession>A0A366D3P6</accession>
<feature type="chain" id="PRO_5038589126" evidence="2">
    <location>
        <begin position="25"/>
        <end position="156"/>
    </location>
</feature>
<keyword evidence="2" id="KW-0732">Signal</keyword>
<feature type="region of interest" description="Disordered" evidence="1">
    <location>
        <begin position="25"/>
        <end position="70"/>
    </location>
</feature>
<dbReference type="Proteomes" id="UP000252586">
    <property type="component" value="Unassembled WGS sequence"/>
</dbReference>
<feature type="signal peptide" evidence="2">
    <location>
        <begin position="1"/>
        <end position="24"/>
    </location>
</feature>
<dbReference type="PROSITE" id="PS51257">
    <property type="entry name" value="PROKAR_LIPOPROTEIN"/>
    <property type="match status" value="1"/>
</dbReference>
<comment type="caution">
    <text evidence="3">The sequence shown here is derived from an EMBL/GenBank/DDBJ whole genome shotgun (WGS) entry which is preliminary data.</text>
</comment>
<keyword evidence="4" id="KW-1185">Reference proteome</keyword>
<protein>
    <submittedName>
        <fullName evidence="3">Uncharacterized protein</fullName>
    </submittedName>
</protein>
<evidence type="ECO:0000313" key="4">
    <source>
        <dbReference type="Proteomes" id="UP000252586"/>
    </source>
</evidence>
<evidence type="ECO:0000256" key="1">
    <source>
        <dbReference type="SAM" id="MobiDB-lite"/>
    </source>
</evidence>
<dbReference type="RefSeq" id="WP_228815559.1">
    <property type="nucleotide sequence ID" value="NZ_CP107943.1"/>
</dbReference>
<dbReference type="EMBL" id="QNRE01000016">
    <property type="protein sequence ID" value="RBO84556.1"/>
    <property type="molecule type" value="Genomic_DNA"/>
</dbReference>
<gene>
    <name evidence="3" type="ORF">DFR74_116117</name>
</gene>
<reference evidence="3 4" key="1">
    <citation type="submission" date="2018-06" db="EMBL/GenBank/DDBJ databases">
        <title>Genomic Encyclopedia of Type Strains, Phase IV (KMG-IV): sequencing the most valuable type-strain genomes for metagenomic binning, comparative biology and taxonomic classification.</title>
        <authorList>
            <person name="Goeker M."/>
        </authorList>
    </citation>
    <scope>NUCLEOTIDE SEQUENCE [LARGE SCALE GENOMIC DNA]</scope>
    <source>
        <strain evidence="3 4">DSM 44599</strain>
    </source>
</reference>
<proteinExistence type="predicted"/>
<organism evidence="3 4">
    <name type="scientific">Nocardia puris</name>
    <dbReference type="NCBI Taxonomy" id="208602"/>
    <lineage>
        <taxon>Bacteria</taxon>
        <taxon>Bacillati</taxon>
        <taxon>Actinomycetota</taxon>
        <taxon>Actinomycetes</taxon>
        <taxon>Mycobacteriales</taxon>
        <taxon>Nocardiaceae</taxon>
        <taxon>Nocardia</taxon>
    </lineage>
</organism>
<evidence type="ECO:0000313" key="3">
    <source>
        <dbReference type="EMBL" id="RBO84556.1"/>
    </source>
</evidence>
<evidence type="ECO:0000256" key="2">
    <source>
        <dbReference type="SAM" id="SignalP"/>
    </source>
</evidence>
<dbReference type="STRING" id="1210090.GCA_001613185_03928"/>
<sequence length="156" mass="16047">MNPMPRRRLATALTALLLGLAASGCGGGTDDDAAQPDPATSAESTSPAAPSEVQAPLGDPVTPDPTIVDPRPIPFTTWARVADDRIAVNFQMGAPECFGIDATTTETDEAVTVALRSGTRADAVGKMCVMIAVFATLEIPLDRPLGDRAVLSATEG</sequence>
<dbReference type="AlphaFoldDB" id="A0A366D3P6"/>
<name>A0A366D3P6_9NOCA</name>
<feature type="compositionally biased region" description="Low complexity" evidence="1">
    <location>
        <begin position="35"/>
        <end position="52"/>
    </location>
</feature>
<feature type="compositionally biased region" description="Low complexity" evidence="1">
    <location>
        <begin position="60"/>
        <end position="70"/>
    </location>
</feature>